<proteinExistence type="predicted"/>
<evidence type="ECO:0008006" key="3">
    <source>
        <dbReference type="Google" id="ProtNLM"/>
    </source>
</evidence>
<dbReference type="Pfam" id="PF02413">
    <property type="entry name" value="Caudo_TAP"/>
    <property type="match status" value="1"/>
</dbReference>
<name>A0A248KMI8_9ENTR</name>
<dbReference type="AlphaFoldDB" id="A0A248KMI8"/>
<gene>
    <name evidence="1" type="ORF">CEW81_16795</name>
</gene>
<organism evidence="1 2">
    <name type="scientific">Kluyvera genomosp. 3</name>
    <dbReference type="NCBI Taxonomy" id="2774055"/>
    <lineage>
        <taxon>Bacteria</taxon>
        <taxon>Pseudomonadati</taxon>
        <taxon>Pseudomonadota</taxon>
        <taxon>Gammaproteobacteria</taxon>
        <taxon>Enterobacterales</taxon>
        <taxon>Enterobacteriaceae</taxon>
        <taxon>Kluyvera</taxon>
    </lineage>
</organism>
<evidence type="ECO:0000313" key="1">
    <source>
        <dbReference type="EMBL" id="ASG64592.1"/>
    </source>
</evidence>
<dbReference type="EMBL" id="CP022114">
    <property type="protein sequence ID" value="ASG64592.1"/>
    <property type="molecule type" value="Genomic_DNA"/>
</dbReference>
<evidence type="ECO:0000313" key="2">
    <source>
        <dbReference type="Proteomes" id="UP000197098"/>
    </source>
</evidence>
<sequence length="59" mass="6586">MTVSRAADITRELQTDLLLGIISDEDKDKLITWRTYIKALEAVDTSSAPEINWPPTPVS</sequence>
<dbReference type="Proteomes" id="UP000197098">
    <property type="component" value="Chromosome"/>
</dbReference>
<reference evidence="1 2" key="1">
    <citation type="submission" date="2017-06" db="EMBL/GenBank/DDBJ databases">
        <title>Origin of plasmid-mediated fosfomycin resistance gene fosA3.</title>
        <authorList>
            <person name="Ito R."/>
            <person name="Pacey M.P."/>
            <person name="Doi Y."/>
        </authorList>
    </citation>
    <scope>NUCLEOTIDE SEQUENCE [LARGE SCALE GENOMIC DNA]</scope>
    <source>
        <strain evidence="1 2">YDC799</strain>
    </source>
</reference>
<accession>A0A248KMI8</accession>
<dbReference type="InterPro" id="IPR003458">
    <property type="entry name" value="Phage_T4_Gp38_tail_assem"/>
</dbReference>
<protein>
    <recommendedName>
        <fullName evidence="3">Tail fiber assembly protein</fullName>
    </recommendedName>
</protein>